<evidence type="ECO:0000313" key="1">
    <source>
        <dbReference type="EMBL" id="KAI9274782.1"/>
    </source>
</evidence>
<dbReference type="EMBL" id="JAIXMP010000004">
    <property type="protein sequence ID" value="KAI9274782.1"/>
    <property type="molecule type" value="Genomic_DNA"/>
</dbReference>
<dbReference type="AlphaFoldDB" id="A0AAD5K971"/>
<comment type="caution">
    <text evidence="1">The sequence shown here is derived from an EMBL/GenBank/DDBJ whole genome shotgun (WGS) entry which is preliminary data.</text>
</comment>
<feature type="non-terminal residue" evidence="1">
    <location>
        <position position="1"/>
    </location>
</feature>
<name>A0AAD5K971_9FUNG</name>
<gene>
    <name evidence="1" type="ORF">BDA99DRAFT_568926</name>
</gene>
<organism evidence="1 2">
    <name type="scientific">Phascolomyces articulosus</name>
    <dbReference type="NCBI Taxonomy" id="60185"/>
    <lineage>
        <taxon>Eukaryota</taxon>
        <taxon>Fungi</taxon>
        <taxon>Fungi incertae sedis</taxon>
        <taxon>Mucoromycota</taxon>
        <taxon>Mucoromycotina</taxon>
        <taxon>Mucoromycetes</taxon>
        <taxon>Mucorales</taxon>
        <taxon>Lichtheimiaceae</taxon>
        <taxon>Phascolomyces</taxon>
    </lineage>
</organism>
<reference evidence="1" key="2">
    <citation type="submission" date="2023-02" db="EMBL/GenBank/DDBJ databases">
        <authorList>
            <consortium name="DOE Joint Genome Institute"/>
            <person name="Mondo S.J."/>
            <person name="Chang Y."/>
            <person name="Wang Y."/>
            <person name="Ahrendt S."/>
            <person name="Andreopoulos W."/>
            <person name="Barry K."/>
            <person name="Beard J."/>
            <person name="Benny G.L."/>
            <person name="Blankenship S."/>
            <person name="Bonito G."/>
            <person name="Cuomo C."/>
            <person name="Desiro A."/>
            <person name="Gervers K.A."/>
            <person name="Hundley H."/>
            <person name="Kuo A."/>
            <person name="LaButti K."/>
            <person name="Lang B.F."/>
            <person name="Lipzen A."/>
            <person name="O'Donnell K."/>
            <person name="Pangilinan J."/>
            <person name="Reynolds N."/>
            <person name="Sandor L."/>
            <person name="Smith M.W."/>
            <person name="Tsang A."/>
            <person name="Grigoriev I.V."/>
            <person name="Stajich J.E."/>
            <person name="Spatafora J.W."/>
        </authorList>
    </citation>
    <scope>NUCLEOTIDE SEQUENCE</scope>
    <source>
        <strain evidence="1">RSA 2281</strain>
    </source>
</reference>
<proteinExistence type="predicted"/>
<sequence>WNGYFDPLLNPISLGRNKASRSRPDAVVSILTQPVFVDGIRYGEVKVAEPTRNYDSVGRDLLLLGIFCKTSIDGGFRFSPIGFQIHACFGDDSQYIVTYQQYYDQSPCGQKWSNQELFQLNSNEIP</sequence>
<keyword evidence="2" id="KW-1185">Reference proteome</keyword>
<reference evidence="1" key="1">
    <citation type="journal article" date="2022" name="IScience">
        <title>Evolution of zygomycete secretomes and the origins of terrestrial fungal ecologies.</title>
        <authorList>
            <person name="Chang Y."/>
            <person name="Wang Y."/>
            <person name="Mondo S."/>
            <person name="Ahrendt S."/>
            <person name="Andreopoulos W."/>
            <person name="Barry K."/>
            <person name="Beard J."/>
            <person name="Benny G.L."/>
            <person name="Blankenship S."/>
            <person name="Bonito G."/>
            <person name="Cuomo C."/>
            <person name="Desiro A."/>
            <person name="Gervers K.A."/>
            <person name="Hundley H."/>
            <person name="Kuo A."/>
            <person name="LaButti K."/>
            <person name="Lang B.F."/>
            <person name="Lipzen A."/>
            <person name="O'Donnell K."/>
            <person name="Pangilinan J."/>
            <person name="Reynolds N."/>
            <person name="Sandor L."/>
            <person name="Smith M.E."/>
            <person name="Tsang A."/>
            <person name="Grigoriev I.V."/>
            <person name="Stajich J.E."/>
            <person name="Spatafora J.W."/>
        </authorList>
    </citation>
    <scope>NUCLEOTIDE SEQUENCE</scope>
    <source>
        <strain evidence="1">RSA 2281</strain>
    </source>
</reference>
<accession>A0AAD5K971</accession>
<protein>
    <submittedName>
        <fullName evidence="1">Uncharacterized protein</fullName>
    </submittedName>
</protein>
<dbReference type="Proteomes" id="UP001209540">
    <property type="component" value="Unassembled WGS sequence"/>
</dbReference>
<evidence type="ECO:0000313" key="2">
    <source>
        <dbReference type="Proteomes" id="UP001209540"/>
    </source>
</evidence>